<feature type="region of interest" description="Disordered" evidence="1">
    <location>
        <begin position="61"/>
        <end position="87"/>
    </location>
</feature>
<dbReference type="GeneID" id="35430235"/>
<evidence type="ECO:0000313" key="3">
    <source>
        <dbReference type="EMBL" id="WPA99063.1"/>
    </source>
</evidence>
<keyword evidence="4" id="KW-1185">Reference proteome</keyword>
<feature type="compositionally biased region" description="Pro residues" evidence="1">
    <location>
        <begin position="61"/>
        <end position="70"/>
    </location>
</feature>
<dbReference type="RefSeq" id="XP_023455790.2">
    <property type="nucleotide sequence ID" value="XM_023599165.2"/>
</dbReference>
<dbReference type="Proteomes" id="UP001302367">
    <property type="component" value="Chromosome 2"/>
</dbReference>
<dbReference type="Pfam" id="PF22693">
    <property type="entry name" value="MACPF_1"/>
    <property type="match status" value="1"/>
</dbReference>
<evidence type="ECO:0000256" key="1">
    <source>
        <dbReference type="SAM" id="MobiDB-lite"/>
    </source>
</evidence>
<protein>
    <recommendedName>
        <fullName evidence="2">MACPF-like domain-containing protein</fullName>
    </recommendedName>
</protein>
<dbReference type="InterPro" id="IPR054586">
    <property type="entry name" value="MACPF_1_fungal"/>
</dbReference>
<dbReference type="EMBL" id="CP134185">
    <property type="protein sequence ID" value="WPA99063.1"/>
    <property type="molecule type" value="Genomic_DNA"/>
</dbReference>
<organism evidence="3 4">
    <name type="scientific">Cercospora beticola</name>
    <name type="common">Sugarbeet leaf spot fungus</name>
    <dbReference type="NCBI Taxonomy" id="122368"/>
    <lineage>
        <taxon>Eukaryota</taxon>
        <taxon>Fungi</taxon>
        <taxon>Dikarya</taxon>
        <taxon>Ascomycota</taxon>
        <taxon>Pezizomycotina</taxon>
        <taxon>Dothideomycetes</taxon>
        <taxon>Dothideomycetidae</taxon>
        <taxon>Mycosphaerellales</taxon>
        <taxon>Mycosphaerellaceae</taxon>
        <taxon>Cercospora</taxon>
    </lineage>
</organism>
<feature type="domain" description="MACPF-like" evidence="2">
    <location>
        <begin position="255"/>
        <end position="500"/>
    </location>
</feature>
<accession>A0ABZ0NHN0</accession>
<evidence type="ECO:0000313" key="4">
    <source>
        <dbReference type="Proteomes" id="UP001302367"/>
    </source>
</evidence>
<reference evidence="3 4" key="1">
    <citation type="submission" date="2023-09" db="EMBL/GenBank/DDBJ databases">
        <title>Complete-Gapless Cercospora beticola genome.</title>
        <authorList>
            <person name="Wyatt N.A."/>
            <person name="Spanner R.E."/>
            <person name="Bolton M.D."/>
        </authorList>
    </citation>
    <scope>NUCLEOTIDE SEQUENCE [LARGE SCALE GENOMIC DNA]</scope>
    <source>
        <strain evidence="3">Cb09-40</strain>
    </source>
</reference>
<name>A0ABZ0NHN0_CERBT</name>
<sequence>MCLERLVYISGWSLGRDFRQLKKARRYMKGSFPSKLDVGASEDTLFCNRALALFDIMAPPGPSKAKPAPPAAKQDSAPVAGQGASQPVNPTALTAVIDKEKELAAEKQDAMNTAVARFKEISTSLGGHQQAKAFFDTYGTDGFKPKAPPEDPKRIAPKEMTLNSEIKDYTHVQDLAWDIEEPDKAVNATELNDEAWQHLIDTTKMLHGYVLNGTSGLSRARFQAFQLKPPAGNTYKDAKTIRPEFEVFDASSISTKETKTQVERSMAQNGFSSQAISASVGASTPYVGVGVSASHSSESQKSESSADFKDRLEYTATYNFPRARIFLDELNLEATTECADFLVKIEDAANKISANIKAGKEPDQDRAVANANRLVAQFYTRFGHIFACNIQLGGQLTASKSATSFGTVKEEERRDAMQAAVAASVETKAVSVSSSYSKGTSTDDTNRNTTVENASSLAWSARGGNTLLCANPAAWANSVADPKHWRVMEQANILALPELISKFTRTTHGGALAWPNIGGTFHTIAKSKFQQIPRIQPDKWTGKLKFRTLDGRKVVIKDNHLCIADEGEEAIFSVLDADKEKSHDPDTIMPQLYADSPVYLMPGKPCRWTLRRNEALPDKTAPLGAFPWAPGRGDPIKHEEVVGLFCHSYHYGGPFTSKTVPPIFAPYVVKRNDSRLSVFKVDPQIMLRLDTASLFKDDPAWAFLKSNTSESMQALIEASDLGKRVDETQIETWRSTFALGDVSKWKPAHEMIMGVTPASRDYFVRAVGEDTFNKNKLLTAGVLGTLINLDLLNWAALNSVPNLEPVRFKVIFVHDEEDLQEEQGEEYGPGLFD</sequence>
<evidence type="ECO:0000259" key="2">
    <source>
        <dbReference type="Pfam" id="PF22693"/>
    </source>
</evidence>
<proteinExistence type="predicted"/>
<gene>
    <name evidence="3" type="ORF">RHO25_003677</name>
</gene>